<dbReference type="Proteomes" id="UP000325395">
    <property type="component" value="Unassembled WGS sequence"/>
</dbReference>
<accession>A0ABQ6WWI7</accession>
<evidence type="ECO:0000313" key="1">
    <source>
        <dbReference type="EMBL" id="KAE8421469.1"/>
    </source>
</evidence>
<sequence length="295" mass="34029">MEYEYRKPTSVCCRLEEVDQLKKDLISLNGWRFETNPPEKGMQQIMLYNENPFTGNEVKDAEPFRQLADLLLKKYNIELKDRGKMMYLPKEICCAHESRQAAQLYYESLGNYARQKPEPSALYAVNASHHGRAQTFNPIRISDQFENCQAAINQGNAKEAASILLTIDGHSLLEAHQKRFPGLVGTQEQNQRMTTENDAIDVWAKVNECWLGLGGYTLEELQRGTYLDFDSEKSLYEWLHKLVAHIVKVSEYLSYRGYVDCEEGIRQDDIITCYEDCLDLLVQMSITSFNLKVDI</sequence>
<keyword evidence="2" id="KW-1185">Reference proteome</keyword>
<organism evidence="1 2">
    <name type="scientific">Aspergillus pseudocaelatus</name>
    <dbReference type="NCBI Taxonomy" id="1825620"/>
    <lineage>
        <taxon>Eukaryota</taxon>
        <taxon>Fungi</taxon>
        <taxon>Dikarya</taxon>
        <taxon>Ascomycota</taxon>
        <taxon>Pezizomycotina</taxon>
        <taxon>Eurotiomycetes</taxon>
        <taxon>Eurotiomycetidae</taxon>
        <taxon>Eurotiales</taxon>
        <taxon>Aspergillaceae</taxon>
        <taxon>Aspergillus</taxon>
        <taxon>Aspergillus subgen. Circumdati</taxon>
    </lineage>
</organism>
<name>A0ABQ6WWI7_9EURO</name>
<reference evidence="1 2" key="1">
    <citation type="submission" date="2019-04" db="EMBL/GenBank/DDBJ databases">
        <authorList>
            <consortium name="DOE Joint Genome Institute"/>
            <person name="Mondo S."/>
            <person name="Kjaerbolling I."/>
            <person name="Vesth T."/>
            <person name="Frisvad J.C."/>
            <person name="Nybo J.L."/>
            <person name="Theobald S."/>
            <person name="Kildgaard S."/>
            <person name="Isbrandt T."/>
            <person name="Kuo A."/>
            <person name="Sato A."/>
            <person name="Lyhne E.K."/>
            <person name="Kogle M.E."/>
            <person name="Wiebenga A."/>
            <person name="Kun R.S."/>
            <person name="Lubbers R.J."/>
            <person name="Makela M.R."/>
            <person name="Barry K."/>
            <person name="Chovatia M."/>
            <person name="Clum A."/>
            <person name="Daum C."/>
            <person name="Haridas S."/>
            <person name="He G."/>
            <person name="LaButti K."/>
            <person name="Lipzen A."/>
            <person name="Riley R."/>
            <person name="Salamov A."/>
            <person name="Simmons B.A."/>
            <person name="Magnuson J.K."/>
            <person name="Henrissat B."/>
            <person name="Mortensen U.H."/>
            <person name="Larsen T.O."/>
            <person name="Devries R.P."/>
            <person name="Grigoriev I.V."/>
            <person name="Machida M."/>
            <person name="Baker S.E."/>
            <person name="Andersen M.R."/>
            <person name="Cantor M.N."/>
            <person name="Hua S.X."/>
        </authorList>
    </citation>
    <scope>NUCLEOTIDE SEQUENCE [LARGE SCALE GENOMIC DNA]</scope>
    <source>
        <strain evidence="1 2">CBS 117616</strain>
    </source>
</reference>
<gene>
    <name evidence="1" type="ORF">BDV36DRAFT_247931</name>
</gene>
<dbReference type="EMBL" id="ML735701">
    <property type="protein sequence ID" value="KAE8421469.1"/>
    <property type="molecule type" value="Genomic_DNA"/>
</dbReference>
<evidence type="ECO:0000313" key="2">
    <source>
        <dbReference type="Proteomes" id="UP000325395"/>
    </source>
</evidence>
<proteinExistence type="predicted"/>
<protein>
    <submittedName>
        <fullName evidence="1">Uncharacterized protein</fullName>
    </submittedName>
</protein>